<dbReference type="CDD" id="cd17546">
    <property type="entry name" value="REC_hyHK_CKI1_RcsC-like"/>
    <property type="match status" value="1"/>
</dbReference>
<evidence type="ECO:0000256" key="5">
    <source>
        <dbReference type="ARBA" id="ARBA00022475"/>
    </source>
</evidence>
<comment type="catalytic activity">
    <reaction evidence="1">
        <text>ATP + protein L-histidine = ADP + protein N-phospho-L-histidine.</text>
        <dbReference type="EC" id="2.7.13.3"/>
    </reaction>
</comment>
<dbReference type="InterPro" id="IPR036097">
    <property type="entry name" value="HisK_dim/P_sf"/>
</dbReference>
<evidence type="ECO:0000259" key="16">
    <source>
        <dbReference type="PROSITE" id="PS50110"/>
    </source>
</evidence>
<evidence type="ECO:0000259" key="15">
    <source>
        <dbReference type="PROSITE" id="PS50109"/>
    </source>
</evidence>
<dbReference type="Gene3D" id="3.40.50.2300">
    <property type="match status" value="1"/>
</dbReference>
<evidence type="ECO:0000256" key="2">
    <source>
        <dbReference type="ARBA" id="ARBA00004651"/>
    </source>
</evidence>
<dbReference type="CDD" id="cd12914">
    <property type="entry name" value="PDC1_DGC_like"/>
    <property type="match status" value="1"/>
</dbReference>
<comment type="subcellular location">
    <subcellularLocation>
        <location evidence="2">Cell membrane</location>
        <topology evidence="2">Multi-pass membrane protein</topology>
    </subcellularLocation>
</comment>
<evidence type="ECO:0000313" key="18">
    <source>
        <dbReference type="Proteomes" id="UP001600943"/>
    </source>
</evidence>
<keyword evidence="11 14" id="KW-0472">Membrane</keyword>
<dbReference type="SUPFAM" id="SSF52172">
    <property type="entry name" value="CheY-like"/>
    <property type="match status" value="1"/>
</dbReference>
<dbReference type="SMART" id="SM00448">
    <property type="entry name" value="REC"/>
    <property type="match status" value="1"/>
</dbReference>
<evidence type="ECO:0000256" key="11">
    <source>
        <dbReference type="ARBA" id="ARBA00023136"/>
    </source>
</evidence>
<keyword evidence="18" id="KW-1185">Reference proteome</keyword>
<keyword evidence="6 13" id="KW-0597">Phosphoprotein</keyword>
<protein>
    <recommendedName>
        <fullName evidence="4">Stage 0 sporulation protein A homolog</fullName>
        <ecNumber evidence="3">2.7.13.3</ecNumber>
    </recommendedName>
</protein>
<feature type="transmembrane region" description="Helical" evidence="14">
    <location>
        <begin position="12"/>
        <end position="36"/>
    </location>
</feature>
<evidence type="ECO:0000256" key="6">
    <source>
        <dbReference type="ARBA" id="ARBA00022553"/>
    </source>
</evidence>
<dbReference type="Gene3D" id="3.30.450.20">
    <property type="entry name" value="PAS domain"/>
    <property type="match status" value="1"/>
</dbReference>
<feature type="domain" description="Response regulatory" evidence="16">
    <location>
        <begin position="695"/>
        <end position="813"/>
    </location>
</feature>
<evidence type="ECO:0000256" key="13">
    <source>
        <dbReference type="PROSITE-ProRule" id="PRU00169"/>
    </source>
</evidence>
<keyword evidence="8" id="KW-0808">Transferase</keyword>
<keyword evidence="9 14" id="KW-1133">Transmembrane helix</keyword>
<dbReference type="PANTHER" id="PTHR45339:SF1">
    <property type="entry name" value="HYBRID SIGNAL TRANSDUCTION HISTIDINE KINASE J"/>
    <property type="match status" value="1"/>
</dbReference>
<dbReference type="CDD" id="cd00082">
    <property type="entry name" value="HisKA"/>
    <property type="match status" value="1"/>
</dbReference>
<keyword evidence="10" id="KW-0902">Two-component regulatory system</keyword>
<comment type="caution">
    <text evidence="17">The sequence shown here is derived from an EMBL/GenBank/DDBJ whole genome shotgun (WGS) entry which is preliminary data.</text>
</comment>
<dbReference type="SMART" id="SM00388">
    <property type="entry name" value="HisKA"/>
    <property type="match status" value="1"/>
</dbReference>
<gene>
    <name evidence="17" type="ORF">K040078D81_53260</name>
</gene>
<evidence type="ECO:0000256" key="7">
    <source>
        <dbReference type="ARBA" id="ARBA00022692"/>
    </source>
</evidence>
<dbReference type="InterPro" id="IPR033479">
    <property type="entry name" value="dCache_1"/>
</dbReference>
<keyword evidence="7 14" id="KW-0812">Transmembrane</keyword>
<dbReference type="SMART" id="SM00387">
    <property type="entry name" value="HATPase_c"/>
    <property type="match status" value="1"/>
</dbReference>
<dbReference type="PANTHER" id="PTHR45339">
    <property type="entry name" value="HYBRID SIGNAL TRANSDUCTION HISTIDINE KINASE J"/>
    <property type="match status" value="1"/>
</dbReference>
<dbReference type="InterPro" id="IPR036890">
    <property type="entry name" value="HATPase_C_sf"/>
</dbReference>
<dbReference type="InterPro" id="IPR005467">
    <property type="entry name" value="His_kinase_dom"/>
</dbReference>
<dbReference type="Gene3D" id="3.30.565.10">
    <property type="entry name" value="Histidine kinase-like ATPase, C-terminal domain"/>
    <property type="match status" value="1"/>
</dbReference>
<proteinExistence type="predicted"/>
<dbReference type="InterPro" id="IPR001789">
    <property type="entry name" value="Sig_transdc_resp-reg_receiver"/>
</dbReference>
<dbReference type="RefSeq" id="WP_390409875.1">
    <property type="nucleotide sequence ID" value="NZ_BAABYW010000002.1"/>
</dbReference>
<dbReference type="InterPro" id="IPR004358">
    <property type="entry name" value="Sig_transdc_His_kin-like_C"/>
</dbReference>
<evidence type="ECO:0000256" key="14">
    <source>
        <dbReference type="SAM" id="Phobius"/>
    </source>
</evidence>
<evidence type="ECO:0000256" key="12">
    <source>
        <dbReference type="ARBA" id="ARBA00024867"/>
    </source>
</evidence>
<name>A0ABQ0BID3_9FIRM</name>
<evidence type="ECO:0000256" key="3">
    <source>
        <dbReference type="ARBA" id="ARBA00012438"/>
    </source>
</evidence>
<dbReference type="SUPFAM" id="SSF47384">
    <property type="entry name" value="Homodimeric domain of signal transducing histidine kinase"/>
    <property type="match status" value="1"/>
</dbReference>
<dbReference type="Proteomes" id="UP001600943">
    <property type="component" value="Unassembled WGS sequence"/>
</dbReference>
<keyword evidence="8" id="KW-0418">Kinase</keyword>
<dbReference type="InterPro" id="IPR003594">
    <property type="entry name" value="HATPase_dom"/>
</dbReference>
<evidence type="ECO:0000256" key="8">
    <source>
        <dbReference type="ARBA" id="ARBA00022777"/>
    </source>
</evidence>
<sequence length="835" mass="92428">MGNKRTDIRKRITFVTIGAALLAVILLFSAFAFSYIKKFDQTIKEENQAHLAEVADHIVSYIQNVVQDTQVSLETAGNALLAIPEDRRLPYLQDMAKRHKFAYVGYAEADGMLWATEASRDGDISHEAYFQSAMKGESKISGLVRHILTNRAVSGIMMSVPFKDGSGKPAGVLVAMLEASRLQEVLGIESYGGEGYSYIIDTEGNLVLHNKSMDYNNFFRVLQNAKIKEGASLSRTEADMRAGKSGMILYEQLGTSRYAYYCPLGMNGWTVVNIVSKEAITAKTDLLTRELAAISVAAGIVFLALLAAAAVLWAVSQSQRHAAETKSEFLANISHEIRTPMNAIVGMGELLMRSALNEKQKEYVRSILNSGKGLLAIINDVLDFSKIESGKFTIQSEAYKPEEILYDLMYMAAIKLEDKPVRFLIDVDRSVPACLTGDATRVRQILVNLVGNAVKFTEKGYIRLTIRCRREGDRTRVTMKVEDTGIGIRKQDMDKLFISFSQIDTKYSRSGEGTGLGLVITGALCRMMDGEIRVESEYGKGSVFTASIMQRDGGGRPLMEQEYPRDKGVLILDEEPFMEEYYAGCLNCMQVPYKICAVYEEFEQELESGRYPYAMADRNTVLGLAHRKVPEGVFVITLLKIQEHTLMSEQAQDLTVFVPLFGIQCPALLKKLAETGPASGAAPSPDSLSGYPYTRVLLVDDNALNLEIAEELMKPYGMQVDCVHSGQEAVDAVLARTYDLVFMDHMMPGMDGTEALKKIRTLPDQRGRSVPVVALTANASSSAQAMFQAQGFSGFLAKPIMIQKLNEILEKWLAPVNDRRRAEQHGLHEESHGSC</sequence>
<dbReference type="EC" id="2.7.13.3" evidence="3"/>
<accession>A0ABQ0BID3</accession>
<dbReference type="Gene3D" id="1.10.287.130">
    <property type="match status" value="1"/>
</dbReference>
<dbReference type="PROSITE" id="PS50110">
    <property type="entry name" value="RESPONSE_REGULATORY"/>
    <property type="match status" value="1"/>
</dbReference>
<dbReference type="InterPro" id="IPR011006">
    <property type="entry name" value="CheY-like_superfamily"/>
</dbReference>
<organism evidence="17 18">
    <name type="scientific">Blautia hominis</name>
    <dbReference type="NCBI Taxonomy" id="2025493"/>
    <lineage>
        <taxon>Bacteria</taxon>
        <taxon>Bacillati</taxon>
        <taxon>Bacillota</taxon>
        <taxon>Clostridia</taxon>
        <taxon>Lachnospirales</taxon>
        <taxon>Lachnospiraceae</taxon>
        <taxon>Blautia</taxon>
    </lineage>
</organism>
<comment type="function">
    <text evidence="12">May play the central regulatory role in sporulation. It may be an element of the effector pathway responsible for the activation of sporulation genes in response to nutritional stress. Spo0A may act in concert with spo0H (a sigma factor) to control the expression of some genes that are critical to the sporulation process.</text>
</comment>
<dbReference type="PROSITE" id="PS50109">
    <property type="entry name" value="HIS_KIN"/>
    <property type="match status" value="1"/>
</dbReference>
<reference evidence="17 18" key="1">
    <citation type="submission" date="2024-04" db="EMBL/GenBank/DDBJ databases">
        <title>Defined microbial consortia suppress multidrug-resistant proinflammatory Enterobacteriaceae via ecological control.</title>
        <authorList>
            <person name="Furuichi M."/>
            <person name="Kawaguchi T."/>
            <person name="Pust M."/>
            <person name="Yasuma K."/>
            <person name="Plichta D."/>
            <person name="Hasegawa N."/>
            <person name="Ohya T."/>
            <person name="Bhattarai S."/>
            <person name="Sasajima S."/>
            <person name="Aoto Y."/>
            <person name="Tuganbaev T."/>
            <person name="Yaginuma M."/>
            <person name="Ueda M."/>
            <person name="Okahashi N."/>
            <person name="Amafuji K."/>
            <person name="Kiridooshi Y."/>
            <person name="Sugita K."/>
            <person name="Strazar M."/>
            <person name="Skelly A."/>
            <person name="Suda W."/>
            <person name="Hattori M."/>
            <person name="Nakamoto N."/>
            <person name="Caballero S."/>
            <person name="Norman J."/>
            <person name="Olle B."/>
            <person name="Tanoue T."/>
            <person name="Arita M."/>
            <person name="Bucci V."/>
            <person name="Atarashi K."/>
            <person name="Xavier R."/>
            <person name="Honda K."/>
        </authorList>
    </citation>
    <scope>NUCLEOTIDE SEQUENCE [LARGE SCALE GENOMIC DNA]</scope>
    <source>
        <strain evidence="18">k04-0078-D8-1</strain>
    </source>
</reference>
<feature type="domain" description="Histidine kinase" evidence="15">
    <location>
        <begin position="332"/>
        <end position="552"/>
    </location>
</feature>
<dbReference type="Pfam" id="PF00072">
    <property type="entry name" value="Response_reg"/>
    <property type="match status" value="1"/>
</dbReference>
<evidence type="ECO:0000256" key="10">
    <source>
        <dbReference type="ARBA" id="ARBA00023012"/>
    </source>
</evidence>
<dbReference type="CDD" id="cd12912">
    <property type="entry name" value="PDC2_MCP_like"/>
    <property type="match status" value="1"/>
</dbReference>
<evidence type="ECO:0000256" key="9">
    <source>
        <dbReference type="ARBA" id="ARBA00022989"/>
    </source>
</evidence>
<dbReference type="Pfam" id="PF02518">
    <property type="entry name" value="HATPase_c"/>
    <property type="match status" value="1"/>
</dbReference>
<dbReference type="EMBL" id="BAABYW010000002">
    <property type="protein sequence ID" value="GAA6411209.1"/>
    <property type="molecule type" value="Genomic_DNA"/>
</dbReference>
<feature type="transmembrane region" description="Helical" evidence="14">
    <location>
        <begin position="291"/>
        <end position="315"/>
    </location>
</feature>
<keyword evidence="5" id="KW-1003">Cell membrane</keyword>
<dbReference type="SUPFAM" id="SSF55874">
    <property type="entry name" value="ATPase domain of HSP90 chaperone/DNA topoisomerase II/histidine kinase"/>
    <property type="match status" value="1"/>
</dbReference>
<dbReference type="CDD" id="cd16922">
    <property type="entry name" value="HATPase_EvgS-ArcB-TorS-like"/>
    <property type="match status" value="1"/>
</dbReference>
<dbReference type="Pfam" id="PF02743">
    <property type="entry name" value="dCache_1"/>
    <property type="match status" value="1"/>
</dbReference>
<feature type="modified residue" description="4-aspartylphosphate" evidence="13">
    <location>
        <position position="744"/>
    </location>
</feature>
<dbReference type="Pfam" id="PF00512">
    <property type="entry name" value="HisKA"/>
    <property type="match status" value="1"/>
</dbReference>
<evidence type="ECO:0000256" key="4">
    <source>
        <dbReference type="ARBA" id="ARBA00018672"/>
    </source>
</evidence>
<evidence type="ECO:0000313" key="17">
    <source>
        <dbReference type="EMBL" id="GAA6411209.1"/>
    </source>
</evidence>
<dbReference type="InterPro" id="IPR003661">
    <property type="entry name" value="HisK_dim/P_dom"/>
</dbReference>
<dbReference type="PRINTS" id="PR00344">
    <property type="entry name" value="BCTRLSENSOR"/>
</dbReference>
<evidence type="ECO:0000256" key="1">
    <source>
        <dbReference type="ARBA" id="ARBA00000085"/>
    </source>
</evidence>